<feature type="transmembrane region" description="Helical" evidence="5">
    <location>
        <begin position="62"/>
        <end position="82"/>
    </location>
</feature>
<feature type="transmembrane region" description="Helical" evidence="5">
    <location>
        <begin position="156"/>
        <end position="181"/>
    </location>
</feature>
<dbReference type="PANTHER" id="PTHR19282">
    <property type="entry name" value="TETRASPANIN"/>
    <property type="match status" value="1"/>
</dbReference>
<proteinExistence type="predicted"/>
<dbReference type="PANTHER" id="PTHR19282:SF544">
    <property type="entry name" value="TETRASPANIN"/>
    <property type="match status" value="1"/>
</dbReference>
<dbReference type="PROSITE" id="PS51257">
    <property type="entry name" value="PROKAR_LIPOPROTEIN"/>
    <property type="match status" value="1"/>
</dbReference>
<evidence type="ECO:0000256" key="5">
    <source>
        <dbReference type="SAM" id="Phobius"/>
    </source>
</evidence>
<dbReference type="Gene3D" id="1.10.1450.10">
    <property type="entry name" value="Tetraspanin"/>
    <property type="match status" value="1"/>
</dbReference>
<comment type="subcellular location">
    <subcellularLocation>
        <location evidence="1">Membrane</location>
        <topology evidence="1">Multi-pass membrane protein</topology>
    </subcellularLocation>
</comment>
<feature type="transmembrane region" description="Helical" evidence="5">
    <location>
        <begin position="21"/>
        <end position="42"/>
    </location>
</feature>
<evidence type="ECO:0000313" key="6">
    <source>
        <dbReference type="EMBL" id="KAJ6642051.1"/>
    </source>
</evidence>
<sequence>MESPKRKVRVTCLRHTVDALNVLHLIIACLTIVGAIAVKAIFSQYTFPSFSSGFSALLHLPNLWIATAFFLALFSAFGIFATIRNSTKLLNLIIACLMIIGAVTVKAIFRQYAFASFSSVSALLHLPNLWIATAFFLALFSVFGFFGTIKNSTKLLNLYAVAMTLVFVLQLATAIAGFALLPQSRHIAEGTLSALISEHKYSSRYQNRMDWIQQNYRCCGISGPEDWTVPPMSCCHVMEGYECLTGYFEIGCHNFLYVSLHKNLLLIAWSGVVIGLFHVWAIMSAYVLAKGVRQSKTERDIKRWTSANDVIMSLPSVTTEKNE</sequence>
<dbReference type="Pfam" id="PF00335">
    <property type="entry name" value="Tetraspanin"/>
    <property type="match status" value="1"/>
</dbReference>
<feature type="transmembrane region" description="Helical" evidence="5">
    <location>
        <begin position="129"/>
        <end position="149"/>
    </location>
</feature>
<evidence type="ECO:0000256" key="2">
    <source>
        <dbReference type="ARBA" id="ARBA00022692"/>
    </source>
</evidence>
<evidence type="ECO:0000256" key="4">
    <source>
        <dbReference type="ARBA" id="ARBA00023136"/>
    </source>
</evidence>
<dbReference type="PRINTS" id="PR00259">
    <property type="entry name" value="TMFOUR"/>
</dbReference>
<dbReference type="Proteomes" id="UP001151699">
    <property type="component" value="Chromosome B"/>
</dbReference>
<keyword evidence="7" id="KW-1185">Reference proteome</keyword>
<dbReference type="EMBL" id="WJQU01000002">
    <property type="protein sequence ID" value="KAJ6642051.1"/>
    <property type="molecule type" value="Genomic_DNA"/>
</dbReference>
<dbReference type="CDD" id="cd03127">
    <property type="entry name" value="tetraspanin_LEL"/>
    <property type="match status" value="1"/>
</dbReference>
<evidence type="ECO:0000256" key="3">
    <source>
        <dbReference type="ARBA" id="ARBA00022989"/>
    </source>
</evidence>
<dbReference type="InterPro" id="IPR008952">
    <property type="entry name" value="Tetraspanin_EC2_sf"/>
</dbReference>
<dbReference type="SUPFAM" id="SSF48652">
    <property type="entry name" value="Tetraspanin"/>
    <property type="match status" value="1"/>
</dbReference>
<evidence type="ECO:0000256" key="1">
    <source>
        <dbReference type="ARBA" id="ARBA00004141"/>
    </source>
</evidence>
<keyword evidence="3 5" id="KW-1133">Transmembrane helix</keyword>
<dbReference type="AlphaFoldDB" id="A0A9Q0N3B3"/>
<name>A0A9Q0N3B3_9DIPT</name>
<feature type="transmembrane region" description="Helical" evidence="5">
    <location>
        <begin position="89"/>
        <end position="109"/>
    </location>
</feature>
<dbReference type="InterPro" id="IPR018499">
    <property type="entry name" value="Tetraspanin/Peripherin"/>
</dbReference>
<organism evidence="6 7">
    <name type="scientific">Pseudolycoriella hygida</name>
    <dbReference type="NCBI Taxonomy" id="35572"/>
    <lineage>
        <taxon>Eukaryota</taxon>
        <taxon>Metazoa</taxon>
        <taxon>Ecdysozoa</taxon>
        <taxon>Arthropoda</taxon>
        <taxon>Hexapoda</taxon>
        <taxon>Insecta</taxon>
        <taxon>Pterygota</taxon>
        <taxon>Neoptera</taxon>
        <taxon>Endopterygota</taxon>
        <taxon>Diptera</taxon>
        <taxon>Nematocera</taxon>
        <taxon>Sciaroidea</taxon>
        <taxon>Sciaridae</taxon>
        <taxon>Pseudolycoriella</taxon>
    </lineage>
</organism>
<protein>
    <submittedName>
        <fullName evidence="6">Tetraspanin-6</fullName>
    </submittedName>
</protein>
<feature type="transmembrane region" description="Helical" evidence="5">
    <location>
        <begin position="266"/>
        <end position="289"/>
    </location>
</feature>
<dbReference type="GO" id="GO:0005886">
    <property type="term" value="C:plasma membrane"/>
    <property type="evidence" value="ECO:0007669"/>
    <property type="project" value="TreeGrafter"/>
</dbReference>
<keyword evidence="2 5" id="KW-0812">Transmembrane</keyword>
<comment type="caution">
    <text evidence="6">The sequence shown here is derived from an EMBL/GenBank/DDBJ whole genome shotgun (WGS) entry which is preliminary data.</text>
</comment>
<gene>
    <name evidence="6" type="primary">Tspan6_1</name>
    <name evidence="6" type="ORF">Bhyg_06997</name>
</gene>
<evidence type="ECO:0000313" key="7">
    <source>
        <dbReference type="Proteomes" id="UP001151699"/>
    </source>
</evidence>
<reference evidence="6" key="1">
    <citation type="submission" date="2022-07" db="EMBL/GenBank/DDBJ databases">
        <authorList>
            <person name="Trinca V."/>
            <person name="Uliana J.V.C."/>
            <person name="Torres T.T."/>
            <person name="Ward R.J."/>
            <person name="Monesi N."/>
        </authorList>
    </citation>
    <scope>NUCLEOTIDE SEQUENCE</scope>
    <source>
        <strain evidence="6">HSMRA1968</strain>
        <tissue evidence="6">Whole embryos</tissue>
    </source>
</reference>
<keyword evidence="4 5" id="KW-0472">Membrane</keyword>
<accession>A0A9Q0N3B3</accession>
<dbReference type="OrthoDB" id="2014092at2759"/>